<gene>
    <name evidence="2" type="ORF">E5L68_015525</name>
</gene>
<evidence type="ECO:0000313" key="2">
    <source>
        <dbReference type="EMBL" id="MFN0292808.1"/>
    </source>
</evidence>
<dbReference type="Pfam" id="PF01381">
    <property type="entry name" value="HTH_3"/>
    <property type="match status" value="1"/>
</dbReference>
<dbReference type="EMBL" id="SRMP02000034">
    <property type="protein sequence ID" value="MFN0292808.1"/>
    <property type="molecule type" value="Genomic_DNA"/>
</dbReference>
<dbReference type="PROSITE" id="PS50943">
    <property type="entry name" value="HTH_CROC1"/>
    <property type="match status" value="1"/>
</dbReference>
<dbReference type="Proteomes" id="UP001517367">
    <property type="component" value="Unassembled WGS sequence"/>
</dbReference>
<name>A0ABW9JKB4_9SPHI</name>
<dbReference type="SUPFAM" id="SSF47413">
    <property type="entry name" value="lambda repressor-like DNA-binding domains"/>
    <property type="match status" value="1"/>
</dbReference>
<sequence length="122" mass="13996">MKKGIQTEKQYTATCERIEELLMVVGNETSEDDKNFIELDLLSDLVYDYEQIHFEVKKPTLPEVINLRMFEMGLTQEKLSKLLNTSPSRISEYLSGKSEPTLKKAREISKKLNIDADIVLGV</sequence>
<dbReference type="CDD" id="cd00093">
    <property type="entry name" value="HTH_XRE"/>
    <property type="match status" value="1"/>
</dbReference>
<dbReference type="InterPro" id="IPR001387">
    <property type="entry name" value="Cro/C1-type_HTH"/>
</dbReference>
<feature type="domain" description="HTH cro/C1-type" evidence="1">
    <location>
        <begin position="71"/>
        <end position="119"/>
    </location>
</feature>
<keyword evidence="3" id="KW-1185">Reference proteome</keyword>
<dbReference type="RefSeq" id="WP_138728570.1">
    <property type="nucleotide sequence ID" value="NZ_SRMP02000034.1"/>
</dbReference>
<dbReference type="SMART" id="SM00530">
    <property type="entry name" value="HTH_XRE"/>
    <property type="match status" value="1"/>
</dbReference>
<reference evidence="2 3" key="1">
    <citation type="submission" date="2024-12" db="EMBL/GenBank/DDBJ databases">
        <authorList>
            <person name="Hu S."/>
        </authorList>
    </citation>
    <scope>NUCLEOTIDE SEQUENCE [LARGE SCALE GENOMIC DNA]</scope>
    <source>
        <strain evidence="2 3">P-25</strain>
    </source>
</reference>
<dbReference type="Gene3D" id="1.10.260.40">
    <property type="entry name" value="lambda repressor-like DNA-binding domains"/>
    <property type="match status" value="1"/>
</dbReference>
<protein>
    <submittedName>
        <fullName evidence="2">Type II toxin-antitoxin system HigA family antitoxin</fullName>
    </submittedName>
</protein>
<dbReference type="InterPro" id="IPR010982">
    <property type="entry name" value="Lambda_DNA-bd_dom_sf"/>
</dbReference>
<evidence type="ECO:0000259" key="1">
    <source>
        <dbReference type="PROSITE" id="PS50943"/>
    </source>
</evidence>
<proteinExistence type="predicted"/>
<accession>A0ABW9JKB4</accession>
<evidence type="ECO:0000313" key="3">
    <source>
        <dbReference type="Proteomes" id="UP001517367"/>
    </source>
</evidence>
<organism evidence="2 3">
    <name type="scientific">Pedobacter helvus</name>
    <dbReference type="NCBI Taxonomy" id="2563444"/>
    <lineage>
        <taxon>Bacteria</taxon>
        <taxon>Pseudomonadati</taxon>
        <taxon>Bacteroidota</taxon>
        <taxon>Sphingobacteriia</taxon>
        <taxon>Sphingobacteriales</taxon>
        <taxon>Sphingobacteriaceae</taxon>
        <taxon>Pedobacter</taxon>
    </lineage>
</organism>
<comment type="caution">
    <text evidence="2">The sequence shown here is derived from an EMBL/GenBank/DDBJ whole genome shotgun (WGS) entry which is preliminary data.</text>
</comment>